<dbReference type="EMBL" id="BGPR01008218">
    <property type="protein sequence ID" value="GBN32293.1"/>
    <property type="molecule type" value="Genomic_DNA"/>
</dbReference>
<dbReference type="CDD" id="cd09272">
    <property type="entry name" value="RNase_HI_RT_Ty1"/>
    <property type="match status" value="1"/>
</dbReference>
<reference evidence="1 2" key="1">
    <citation type="journal article" date="2019" name="Sci. Rep.">
        <title>Orb-weaving spider Araneus ventricosus genome elucidates the spidroin gene catalogue.</title>
        <authorList>
            <person name="Kono N."/>
            <person name="Nakamura H."/>
            <person name="Ohtoshi R."/>
            <person name="Moran D.A.P."/>
            <person name="Shinohara A."/>
            <person name="Yoshida Y."/>
            <person name="Fujiwara M."/>
            <person name="Mori M."/>
            <person name="Tomita M."/>
            <person name="Arakawa K."/>
        </authorList>
    </citation>
    <scope>NUCLEOTIDE SEQUENCE [LARGE SCALE GENOMIC DNA]</scope>
</reference>
<dbReference type="Proteomes" id="UP000499080">
    <property type="component" value="Unassembled WGS sequence"/>
</dbReference>
<evidence type="ECO:0000313" key="2">
    <source>
        <dbReference type="Proteomes" id="UP000499080"/>
    </source>
</evidence>
<evidence type="ECO:0000313" key="1">
    <source>
        <dbReference type="EMBL" id="GBN32293.1"/>
    </source>
</evidence>
<dbReference type="OrthoDB" id="6434337at2759"/>
<name>A0A4Y2N003_ARAVE</name>
<accession>A0A4Y2N003</accession>
<dbReference type="AlphaFoldDB" id="A0A4Y2N003"/>
<proteinExistence type="predicted"/>
<protein>
    <submittedName>
        <fullName evidence="1">Retrovirus-related Pol polyprotein from transposon TNT 1-94</fullName>
    </submittedName>
</protein>
<comment type="caution">
    <text evidence="1">The sequence shown here is derived from an EMBL/GenBank/DDBJ whole genome shotgun (WGS) entry which is preliminary data.</text>
</comment>
<dbReference type="PANTHER" id="PTHR11439:SF483">
    <property type="entry name" value="PEPTIDE SYNTHASE GLIP-LIKE, PUTATIVE (AFU_ORTHOLOGUE AFUA_3G12920)-RELATED"/>
    <property type="match status" value="1"/>
</dbReference>
<keyword evidence="2" id="KW-1185">Reference proteome</keyword>
<gene>
    <name evidence="1" type="primary">POLX_2033</name>
    <name evidence="1" type="ORF">AVEN_69801_1</name>
</gene>
<dbReference type="PANTHER" id="PTHR11439">
    <property type="entry name" value="GAG-POL-RELATED RETROTRANSPOSON"/>
    <property type="match status" value="1"/>
</dbReference>
<sequence>MSECNSVSTPVEKGTITTDHSEFLPATVPYREAIGSLMFLAIVSRPDISYAVGVLSQVLDKPQQVHWSMIKRIMRYLKGTEKCGILFQCNEDNTLQCFTDSDYAGDPLSRRSTSGSYVGAVSWRSQRQSCIALSTTEAEFIAASQAAKEAIWSGNLLSELRCVSMIPALQMDNQSAIRLVKNPEFHSRTKHIDIRYKFIREQYQTKQLDVVYCSSEMQAADIFTKPLVKDRFLKLRKLIGMHNFG</sequence>
<organism evidence="1 2">
    <name type="scientific">Araneus ventricosus</name>
    <name type="common">Orbweaver spider</name>
    <name type="synonym">Epeira ventricosa</name>
    <dbReference type="NCBI Taxonomy" id="182803"/>
    <lineage>
        <taxon>Eukaryota</taxon>
        <taxon>Metazoa</taxon>
        <taxon>Ecdysozoa</taxon>
        <taxon>Arthropoda</taxon>
        <taxon>Chelicerata</taxon>
        <taxon>Arachnida</taxon>
        <taxon>Araneae</taxon>
        <taxon>Araneomorphae</taxon>
        <taxon>Entelegynae</taxon>
        <taxon>Araneoidea</taxon>
        <taxon>Araneidae</taxon>
        <taxon>Araneus</taxon>
    </lineage>
</organism>